<organism evidence="2 3">
    <name type="scientific">Pycnoporus cinnabarinus</name>
    <name type="common">Cinnabar-red polypore</name>
    <name type="synonym">Trametes cinnabarina</name>
    <dbReference type="NCBI Taxonomy" id="5643"/>
    <lineage>
        <taxon>Eukaryota</taxon>
        <taxon>Fungi</taxon>
        <taxon>Dikarya</taxon>
        <taxon>Basidiomycota</taxon>
        <taxon>Agaricomycotina</taxon>
        <taxon>Agaricomycetes</taxon>
        <taxon>Polyporales</taxon>
        <taxon>Polyporaceae</taxon>
        <taxon>Trametes</taxon>
    </lineage>
</organism>
<sequence>MSSNIKIGDDAVRVPRLELGGSNWVLYKDRLLWAADAKGYRGHLDGTAREPIAPQATAAQAVTAAGTAAPGAAAGPTMAGGDAGAAAGGTGSGAGTAGPVGGAAGAGGTLEAAAPAAGVTPDPTQVAYEADLAEWRKGEANVKQLIASTIPDSLFMKIRAKPTARAIWEALAQEFECKSRMVSVDLRRRLQEQKCSDKDDVRVHFAKMRAMREDLAAMGQSPSDDDFFAIIMGSMPSSYEPLPLRHLGYLPTHGHRLEPGRADGGACG</sequence>
<dbReference type="OrthoDB" id="2741429at2759"/>
<reference evidence="2" key="1">
    <citation type="submission" date="2014-01" db="EMBL/GenBank/DDBJ databases">
        <title>The genome of the white-rot fungus Pycnoporus cinnabarinus: a basidiomycete model with a versatile arsenal for lignocellulosic biomass breakdown.</title>
        <authorList>
            <person name="Levasseur A."/>
            <person name="Lomascolo A."/>
            <person name="Ruiz-Duenas F.J."/>
            <person name="Uzan E."/>
            <person name="Piumi F."/>
            <person name="Kues U."/>
            <person name="Ram A.F.J."/>
            <person name="Murat C."/>
            <person name="Haon M."/>
            <person name="Benoit I."/>
            <person name="Arfi Y."/>
            <person name="Chevret D."/>
            <person name="Drula E."/>
            <person name="Kwon M.J."/>
            <person name="Gouret P."/>
            <person name="Lesage-Meessen L."/>
            <person name="Lombard V."/>
            <person name="Mariette J."/>
            <person name="Noirot C."/>
            <person name="Park J."/>
            <person name="Patyshakuliyeva A."/>
            <person name="Wieneger R.A.B."/>
            <person name="Wosten H.A.B."/>
            <person name="Martin F."/>
            <person name="Coutinho P.M."/>
            <person name="de Vries R."/>
            <person name="Martinez A.T."/>
            <person name="Klopp C."/>
            <person name="Pontarotti P."/>
            <person name="Henrissat B."/>
            <person name="Record E."/>
        </authorList>
    </citation>
    <scope>NUCLEOTIDE SEQUENCE [LARGE SCALE GENOMIC DNA]</scope>
    <source>
        <strain evidence="2">BRFM137</strain>
    </source>
</reference>
<dbReference type="Pfam" id="PF14223">
    <property type="entry name" value="Retrotran_gag_2"/>
    <property type="match status" value="1"/>
</dbReference>
<accession>A0A060S1N9</accession>
<dbReference type="STRING" id="5643.A0A060S1N9"/>
<protein>
    <submittedName>
        <fullName evidence="2">Uncharacterized protein</fullName>
    </submittedName>
</protein>
<feature type="compositionally biased region" description="Low complexity" evidence="1">
    <location>
        <begin position="70"/>
        <end position="80"/>
    </location>
</feature>
<evidence type="ECO:0000313" key="3">
    <source>
        <dbReference type="Proteomes" id="UP000029665"/>
    </source>
</evidence>
<dbReference type="EMBL" id="CCBP010000006">
    <property type="protein sequence ID" value="CDO68210.1"/>
    <property type="molecule type" value="Genomic_DNA"/>
</dbReference>
<dbReference type="HOGENOM" id="CLU_078575_0_1_1"/>
<feature type="compositionally biased region" description="Gly residues" evidence="1">
    <location>
        <begin position="81"/>
        <end position="92"/>
    </location>
</feature>
<feature type="region of interest" description="Disordered" evidence="1">
    <location>
        <begin position="70"/>
        <end position="92"/>
    </location>
</feature>
<dbReference type="Proteomes" id="UP000029665">
    <property type="component" value="Unassembled WGS sequence"/>
</dbReference>
<evidence type="ECO:0000313" key="2">
    <source>
        <dbReference type="EMBL" id="CDO68210.1"/>
    </source>
</evidence>
<gene>
    <name evidence="2" type="ORF">BN946_scf184938.g62</name>
</gene>
<proteinExistence type="predicted"/>
<comment type="caution">
    <text evidence="2">The sequence shown here is derived from an EMBL/GenBank/DDBJ whole genome shotgun (WGS) entry which is preliminary data.</text>
</comment>
<name>A0A060S1N9_PYCCI</name>
<dbReference type="AlphaFoldDB" id="A0A060S1N9"/>
<keyword evidence="3" id="KW-1185">Reference proteome</keyword>
<evidence type="ECO:0000256" key="1">
    <source>
        <dbReference type="SAM" id="MobiDB-lite"/>
    </source>
</evidence>